<keyword evidence="1" id="KW-0472">Membrane</keyword>
<dbReference type="Gene3D" id="1.20.1250.20">
    <property type="entry name" value="MFS general substrate transporter like domains"/>
    <property type="match status" value="2"/>
</dbReference>
<feature type="transmembrane region" description="Helical" evidence="1">
    <location>
        <begin position="24"/>
        <end position="41"/>
    </location>
</feature>
<dbReference type="InterPro" id="IPR036259">
    <property type="entry name" value="MFS_trans_sf"/>
</dbReference>
<proteinExistence type="predicted"/>
<dbReference type="SUPFAM" id="SSF103473">
    <property type="entry name" value="MFS general substrate transporter"/>
    <property type="match status" value="1"/>
</dbReference>
<feature type="transmembrane region" description="Helical" evidence="1">
    <location>
        <begin position="417"/>
        <end position="437"/>
    </location>
</feature>
<dbReference type="Pfam" id="PF13347">
    <property type="entry name" value="MFS_2"/>
    <property type="match status" value="1"/>
</dbReference>
<gene>
    <name evidence="2" type="ORF">DSAG12_02961</name>
</gene>
<reference evidence="2 3" key="2">
    <citation type="journal article" date="2024" name="Int. J. Syst. Evol. Microbiol.">
        <title>Promethearchaeum syntrophicum gen. nov., sp. nov., an anaerobic, obligately syntrophic archaeon, the first isolate of the lineage 'Asgard' archaea, and proposal of the new archaeal phylum Promethearchaeota phyl. nov. and kingdom Promethearchaeati regn. nov.</title>
        <authorList>
            <person name="Imachi H."/>
            <person name="Nobu M.K."/>
            <person name="Kato S."/>
            <person name="Takaki Y."/>
            <person name="Miyazaki M."/>
            <person name="Miyata M."/>
            <person name="Ogawara M."/>
            <person name="Saito Y."/>
            <person name="Sakai S."/>
            <person name="Tahara Y.O."/>
            <person name="Takano Y."/>
            <person name="Tasumi E."/>
            <person name="Uematsu K."/>
            <person name="Yoshimura T."/>
            <person name="Itoh T."/>
            <person name="Ohkuma M."/>
            <person name="Takai K."/>
        </authorList>
    </citation>
    <scope>NUCLEOTIDE SEQUENCE [LARGE SCALE GENOMIC DNA]</scope>
    <source>
        <strain evidence="2 3">MK-D1</strain>
    </source>
</reference>
<dbReference type="PANTHER" id="PTHR11328">
    <property type="entry name" value="MAJOR FACILITATOR SUPERFAMILY DOMAIN-CONTAINING PROTEIN"/>
    <property type="match status" value="1"/>
</dbReference>
<feature type="transmembrane region" description="Helical" evidence="1">
    <location>
        <begin position="280"/>
        <end position="297"/>
    </location>
</feature>
<dbReference type="Proteomes" id="UP000321408">
    <property type="component" value="Chromosome"/>
</dbReference>
<evidence type="ECO:0000256" key="1">
    <source>
        <dbReference type="SAM" id="Phobius"/>
    </source>
</evidence>
<evidence type="ECO:0000313" key="2">
    <source>
        <dbReference type="EMBL" id="QEE17129.1"/>
    </source>
</evidence>
<dbReference type="AlphaFoldDB" id="A0A5B9DCU9"/>
<evidence type="ECO:0000313" key="3">
    <source>
        <dbReference type="Proteomes" id="UP000321408"/>
    </source>
</evidence>
<name>A0A5B9DCU9_9ARCH</name>
<dbReference type="KEGG" id="psyt:DSAG12_02961"/>
<dbReference type="EMBL" id="CP042905">
    <property type="protein sequence ID" value="QEE17129.1"/>
    <property type="molecule type" value="Genomic_DNA"/>
</dbReference>
<feature type="transmembrane region" description="Helical" evidence="1">
    <location>
        <begin position="309"/>
        <end position="329"/>
    </location>
</feature>
<feature type="transmembrane region" description="Helical" evidence="1">
    <location>
        <begin position="198"/>
        <end position="221"/>
    </location>
</feature>
<keyword evidence="1" id="KW-0812">Transmembrane</keyword>
<dbReference type="GO" id="GO:0008643">
    <property type="term" value="P:carbohydrate transport"/>
    <property type="evidence" value="ECO:0007669"/>
    <property type="project" value="InterPro"/>
</dbReference>
<feature type="transmembrane region" description="Helical" evidence="1">
    <location>
        <begin position="160"/>
        <end position="178"/>
    </location>
</feature>
<keyword evidence="3" id="KW-1185">Reference proteome</keyword>
<feature type="transmembrane region" description="Helical" evidence="1">
    <location>
        <begin position="47"/>
        <end position="74"/>
    </location>
</feature>
<feature type="transmembrane region" description="Helical" evidence="1">
    <location>
        <begin position="376"/>
        <end position="397"/>
    </location>
</feature>
<dbReference type="GO" id="GO:0015293">
    <property type="term" value="F:symporter activity"/>
    <property type="evidence" value="ECO:0007669"/>
    <property type="project" value="InterPro"/>
</dbReference>
<feature type="transmembrane region" description="Helical" evidence="1">
    <location>
        <begin position="335"/>
        <end position="355"/>
    </location>
</feature>
<dbReference type="PANTHER" id="PTHR11328:SF24">
    <property type="entry name" value="MAJOR FACILITATOR SUPERFAMILY (MFS) PROFILE DOMAIN-CONTAINING PROTEIN"/>
    <property type="match status" value="1"/>
</dbReference>
<protein>
    <submittedName>
        <fullName evidence="2">MFS transporter</fullName>
    </submittedName>
</protein>
<feature type="transmembrane region" description="Helical" evidence="1">
    <location>
        <begin position="119"/>
        <end position="139"/>
    </location>
</feature>
<reference evidence="2 3" key="1">
    <citation type="journal article" date="2020" name="Nature">
        <title>Isolation of an archaeon at the prokaryote-eukaryote interface.</title>
        <authorList>
            <person name="Imachi H."/>
            <person name="Nobu M.K."/>
            <person name="Nakahara N."/>
            <person name="Morono Y."/>
            <person name="Ogawara M."/>
            <person name="Takaki Y."/>
            <person name="Takano Y."/>
            <person name="Uematsu K."/>
            <person name="Ikuta T."/>
            <person name="Ito M."/>
            <person name="Matsui Y."/>
            <person name="Miyazaki M."/>
            <person name="Murata K."/>
            <person name="Saito Y."/>
            <person name="Sakai S."/>
            <person name="Song C."/>
            <person name="Tasumi E."/>
            <person name="Yamanaka Y."/>
            <person name="Yamaguchi T."/>
            <person name="Kamagata Y."/>
            <person name="Tamaki H."/>
            <person name="Takai K."/>
        </authorList>
    </citation>
    <scope>NUCLEOTIDE SEQUENCE [LARGE SCALE GENOMIC DNA]</scope>
    <source>
        <strain evidence="2 3">MK-D1</strain>
    </source>
</reference>
<dbReference type="GeneID" id="41330939"/>
<dbReference type="GO" id="GO:0005886">
    <property type="term" value="C:plasma membrane"/>
    <property type="evidence" value="ECO:0007669"/>
    <property type="project" value="TreeGrafter"/>
</dbReference>
<keyword evidence="1" id="KW-1133">Transmembrane helix</keyword>
<organism evidence="2 3">
    <name type="scientific">Promethearchaeum syntrophicum</name>
    <dbReference type="NCBI Taxonomy" id="2594042"/>
    <lineage>
        <taxon>Archaea</taxon>
        <taxon>Promethearchaeati</taxon>
        <taxon>Promethearchaeota</taxon>
        <taxon>Promethearchaeia</taxon>
        <taxon>Promethearchaeales</taxon>
        <taxon>Promethearchaeaceae</taxon>
        <taxon>Promethearchaeum</taxon>
    </lineage>
</organism>
<feature type="transmembrane region" description="Helical" evidence="1">
    <location>
        <begin position="242"/>
        <end position="268"/>
    </location>
</feature>
<feature type="transmembrane region" description="Helical" evidence="1">
    <location>
        <begin position="86"/>
        <end position="107"/>
    </location>
</feature>
<dbReference type="RefSeq" id="WP_147664046.1">
    <property type="nucleotide sequence ID" value="NZ_CP042905.2"/>
</dbReference>
<dbReference type="OrthoDB" id="31133at2157"/>
<dbReference type="InterPro" id="IPR039672">
    <property type="entry name" value="MFS_2"/>
</dbReference>
<sequence>MNNKGIEYQKATTKKMLLYASPRLGIQFFISIIDFALLFLYKDVYSLNGLFVGIALALGKLSVGFSQFIIGWASDHTKTRWGRRKPYIIIMTPILCITFIMLLLPGLFLGANPPENSLFIWLVIFNCLSQAAYSVTTPYHAWNAELFPVDQRPKVSSFQNMFNIIGAVIITLFTLVILTDVKDKIEADPTVIPTNFLVSILFFAFVLITMSFFSTIALPVENTPEYGSKMKDDLKIILKNKNFLLVTFMQGFCSLAIAMISSILAKFADNVVHLGSDTNIVVSALMVIAMLFGLFWFKHRIETKGKKKTLIFIFLWGIIILPFSLLGFFPFAQSMIYGIVYISFVAIAIGGWYLFPYIMYADIADDDQKKTGELKAGIYAGFPSIILNIFQAISLFFTGWLIELPLITNVPDTEPFSIGLLLMGPIGSLFLIIALLFGKKFVTLDFSWEKQ</sequence>
<accession>A0A5B9DCU9</accession>